<evidence type="ECO:0000313" key="3">
    <source>
        <dbReference type="Proteomes" id="UP000436088"/>
    </source>
</evidence>
<dbReference type="PANTHER" id="PTHR34130">
    <property type="entry name" value="OS08G0243800 PROTEIN"/>
    <property type="match status" value="1"/>
</dbReference>
<reference evidence="2" key="1">
    <citation type="submission" date="2019-09" db="EMBL/GenBank/DDBJ databases">
        <title>Draft genome information of white flower Hibiscus syriacus.</title>
        <authorList>
            <person name="Kim Y.-M."/>
        </authorList>
    </citation>
    <scope>NUCLEOTIDE SEQUENCE [LARGE SCALE GENOMIC DNA]</scope>
    <source>
        <strain evidence="2">YM2019G1</strain>
    </source>
</reference>
<organism evidence="2 3">
    <name type="scientific">Hibiscus syriacus</name>
    <name type="common">Rose of Sharon</name>
    <dbReference type="NCBI Taxonomy" id="106335"/>
    <lineage>
        <taxon>Eukaryota</taxon>
        <taxon>Viridiplantae</taxon>
        <taxon>Streptophyta</taxon>
        <taxon>Embryophyta</taxon>
        <taxon>Tracheophyta</taxon>
        <taxon>Spermatophyta</taxon>
        <taxon>Magnoliopsida</taxon>
        <taxon>eudicotyledons</taxon>
        <taxon>Gunneridae</taxon>
        <taxon>Pentapetalae</taxon>
        <taxon>rosids</taxon>
        <taxon>malvids</taxon>
        <taxon>Malvales</taxon>
        <taxon>Malvaceae</taxon>
        <taxon>Malvoideae</taxon>
        <taxon>Hibiscus</taxon>
    </lineage>
</organism>
<feature type="region of interest" description="Disordered" evidence="1">
    <location>
        <begin position="186"/>
        <end position="208"/>
    </location>
</feature>
<keyword evidence="3" id="KW-1185">Reference proteome</keyword>
<name>A0A6A3AC29_HIBSY</name>
<feature type="compositionally biased region" description="Polar residues" evidence="1">
    <location>
        <begin position="36"/>
        <end position="52"/>
    </location>
</feature>
<sequence>MGEHIANDIQVLHEDKLVEEEEALSLSDLPLDVHTKTNPTNELWPNSNQTRTQKSSLESTFEFLNDEKGSDMCPADDIISGGKLVPFGGKTTHHVQRKRSESLSELRSSSAKHGTALLRISRSLDSQKKNLRRSGKKEKSSDQSEASPKKVVKPRWYVLVFGSVKFPPEMELRDIKIRQVRRNPPVMFSDDGKKVADNNNRSSDKSSSSWGLLKALSCRDYTSIAVTSSFYLPQA</sequence>
<evidence type="ECO:0000313" key="2">
    <source>
        <dbReference type="EMBL" id="KAE8702050.1"/>
    </source>
</evidence>
<dbReference type="PANTHER" id="PTHR34130:SF3">
    <property type="entry name" value="DUF1645 FAMILY PROTEIN"/>
    <property type="match status" value="1"/>
</dbReference>
<dbReference type="EMBL" id="VEPZ02001013">
    <property type="protein sequence ID" value="KAE8702050.1"/>
    <property type="molecule type" value="Genomic_DNA"/>
</dbReference>
<dbReference type="OrthoDB" id="752671at2759"/>
<proteinExistence type="predicted"/>
<dbReference type="AlphaFoldDB" id="A0A6A3AC29"/>
<dbReference type="Proteomes" id="UP000436088">
    <property type="component" value="Unassembled WGS sequence"/>
</dbReference>
<feature type="region of interest" description="Disordered" evidence="1">
    <location>
        <begin position="86"/>
        <end position="147"/>
    </location>
</feature>
<comment type="caution">
    <text evidence="2">The sequence shown here is derived from an EMBL/GenBank/DDBJ whole genome shotgun (WGS) entry which is preliminary data.</text>
</comment>
<evidence type="ECO:0000256" key="1">
    <source>
        <dbReference type="SAM" id="MobiDB-lite"/>
    </source>
</evidence>
<feature type="region of interest" description="Disordered" evidence="1">
    <location>
        <begin position="30"/>
        <end position="52"/>
    </location>
</feature>
<accession>A0A6A3AC29</accession>
<protein>
    <submittedName>
        <fullName evidence="2">NBS resistance-like protein</fullName>
    </submittedName>
</protein>
<gene>
    <name evidence="2" type="ORF">F3Y22_tig00110503pilonHSYRG00654</name>
</gene>